<keyword evidence="2" id="KW-1185">Reference proteome</keyword>
<proteinExistence type="predicted"/>
<organism evidence="1 2">
    <name type="scientific">Pluteus cervinus</name>
    <dbReference type="NCBI Taxonomy" id="181527"/>
    <lineage>
        <taxon>Eukaryota</taxon>
        <taxon>Fungi</taxon>
        <taxon>Dikarya</taxon>
        <taxon>Basidiomycota</taxon>
        <taxon>Agaricomycotina</taxon>
        <taxon>Agaricomycetes</taxon>
        <taxon>Agaricomycetidae</taxon>
        <taxon>Agaricales</taxon>
        <taxon>Pluteineae</taxon>
        <taxon>Pluteaceae</taxon>
        <taxon>Pluteus</taxon>
    </lineage>
</organism>
<dbReference type="Proteomes" id="UP000308600">
    <property type="component" value="Unassembled WGS sequence"/>
</dbReference>
<gene>
    <name evidence="1" type="ORF">BDN72DRAFT_888224</name>
</gene>
<dbReference type="EMBL" id="ML208327">
    <property type="protein sequence ID" value="TFK69620.1"/>
    <property type="molecule type" value="Genomic_DNA"/>
</dbReference>
<protein>
    <submittedName>
        <fullName evidence="1">DUF1077-domain-containing protein</fullName>
    </submittedName>
</protein>
<evidence type="ECO:0000313" key="2">
    <source>
        <dbReference type="Proteomes" id="UP000308600"/>
    </source>
</evidence>
<sequence length="178" mass="19435">MPALNYASLEHNSKWRSLPPAPGFLKSARRHHFFISSAKGLDKAPTKAISDKQNKLKEKRAWDLAVAPAKSLPMQALMLYMSGGGVQVFSMSLIFMLLLQPFRNAIGMNAAFAPFVASPPPANPAFALIPQKFVYILCNLLTLAVGLWKCQSLGLLPTGTGDWLAFETRGQPPEIALL</sequence>
<accession>A0ACD3AVP3</accession>
<reference evidence="1 2" key="1">
    <citation type="journal article" date="2019" name="Nat. Ecol. Evol.">
        <title>Megaphylogeny resolves global patterns of mushroom evolution.</title>
        <authorList>
            <person name="Varga T."/>
            <person name="Krizsan K."/>
            <person name="Foldi C."/>
            <person name="Dima B."/>
            <person name="Sanchez-Garcia M."/>
            <person name="Sanchez-Ramirez S."/>
            <person name="Szollosi G.J."/>
            <person name="Szarkandi J.G."/>
            <person name="Papp V."/>
            <person name="Albert L."/>
            <person name="Andreopoulos W."/>
            <person name="Angelini C."/>
            <person name="Antonin V."/>
            <person name="Barry K.W."/>
            <person name="Bougher N.L."/>
            <person name="Buchanan P."/>
            <person name="Buyck B."/>
            <person name="Bense V."/>
            <person name="Catcheside P."/>
            <person name="Chovatia M."/>
            <person name="Cooper J."/>
            <person name="Damon W."/>
            <person name="Desjardin D."/>
            <person name="Finy P."/>
            <person name="Geml J."/>
            <person name="Haridas S."/>
            <person name="Hughes K."/>
            <person name="Justo A."/>
            <person name="Karasinski D."/>
            <person name="Kautmanova I."/>
            <person name="Kiss B."/>
            <person name="Kocsube S."/>
            <person name="Kotiranta H."/>
            <person name="LaButti K.M."/>
            <person name="Lechner B.E."/>
            <person name="Liimatainen K."/>
            <person name="Lipzen A."/>
            <person name="Lukacs Z."/>
            <person name="Mihaltcheva S."/>
            <person name="Morgado L.N."/>
            <person name="Niskanen T."/>
            <person name="Noordeloos M.E."/>
            <person name="Ohm R.A."/>
            <person name="Ortiz-Santana B."/>
            <person name="Ovrebo C."/>
            <person name="Racz N."/>
            <person name="Riley R."/>
            <person name="Savchenko A."/>
            <person name="Shiryaev A."/>
            <person name="Soop K."/>
            <person name="Spirin V."/>
            <person name="Szebenyi C."/>
            <person name="Tomsovsky M."/>
            <person name="Tulloss R.E."/>
            <person name="Uehling J."/>
            <person name="Grigoriev I.V."/>
            <person name="Vagvolgyi C."/>
            <person name="Papp T."/>
            <person name="Martin F.M."/>
            <person name="Miettinen O."/>
            <person name="Hibbett D.S."/>
            <person name="Nagy L.G."/>
        </authorList>
    </citation>
    <scope>NUCLEOTIDE SEQUENCE [LARGE SCALE GENOMIC DNA]</scope>
    <source>
        <strain evidence="1 2">NL-1719</strain>
    </source>
</reference>
<evidence type="ECO:0000313" key="1">
    <source>
        <dbReference type="EMBL" id="TFK69620.1"/>
    </source>
</evidence>
<name>A0ACD3AVP3_9AGAR</name>